<gene>
    <name evidence="2" type="ORF">POL58_34640</name>
</gene>
<sequence length="192" mass="20782">MAQKPDALVPVDPARPLDAYERTYMAGEGTVLFRDKVRANGRWHAAFAALILSCVYPVAFGGSSGALLVAMVLPVLLVTWTLYMFLRVTVSEAHVHVQFGLAGPKIPIAAIEQAEVIEVDWNRYRQLSRAGERIYAMARAGRRAVRIVWTDAEGGRQVTLIGSDRAEELAAQIGRARQALPASASPAALEAG</sequence>
<evidence type="ECO:0000313" key="3">
    <source>
        <dbReference type="Proteomes" id="UP001217838"/>
    </source>
</evidence>
<reference evidence="2 3" key="1">
    <citation type="submission" date="2022-11" db="EMBL/GenBank/DDBJ databases">
        <title>Minimal conservation of predation-associated metabolite biosynthetic gene clusters underscores biosynthetic potential of Myxococcota including descriptions for ten novel species: Archangium lansinium sp. nov., Myxococcus landrumus sp. nov., Nannocystis bai.</title>
        <authorList>
            <person name="Ahearne A."/>
            <person name="Stevens C."/>
            <person name="Dowd S."/>
        </authorList>
    </citation>
    <scope>NUCLEOTIDE SEQUENCE [LARGE SCALE GENOMIC DNA]</scope>
    <source>
        <strain evidence="2 3">NCELM</strain>
    </source>
</reference>
<dbReference type="EMBL" id="JAQNDN010000020">
    <property type="protein sequence ID" value="MDC0672943.1"/>
    <property type="molecule type" value="Genomic_DNA"/>
</dbReference>
<feature type="transmembrane region" description="Helical" evidence="1">
    <location>
        <begin position="66"/>
        <end position="86"/>
    </location>
</feature>
<keyword evidence="1" id="KW-0472">Membrane</keyword>
<evidence type="ECO:0000313" key="2">
    <source>
        <dbReference type="EMBL" id="MDC0672943.1"/>
    </source>
</evidence>
<accession>A0ABT5BFN0</accession>
<organism evidence="2 3">
    <name type="scientific">Nannocystis radixulma</name>
    <dbReference type="NCBI Taxonomy" id="2995305"/>
    <lineage>
        <taxon>Bacteria</taxon>
        <taxon>Pseudomonadati</taxon>
        <taxon>Myxococcota</taxon>
        <taxon>Polyangia</taxon>
        <taxon>Nannocystales</taxon>
        <taxon>Nannocystaceae</taxon>
        <taxon>Nannocystis</taxon>
    </lineage>
</organism>
<keyword evidence="1" id="KW-0812">Transmembrane</keyword>
<dbReference type="Proteomes" id="UP001217838">
    <property type="component" value="Unassembled WGS sequence"/>
</dbReference>
<proteinExistence type="predicted"/>
<protein>
    <submittedName>
        <fullName evidence="2">DUF3093 family protein</fullName>
    </submittedName>
</protein>
<feature type="transmembrane region" description="Helical" evidence="1">
    <location>
        <begin position="43"/>
        <end position="60"/>
    </location>
</feature>
<dbReference type="RefSeq" id="WP_272005192.1">
    <property type="nucleotide sequence ID" value="NZ_JAQNDN010000020.1"/>
</dbReference>
<dbReference type="InterPro" id="IPR021443">
    <property type="entry name" value="DUF3093"/>
</dbReference>
<name>A0ABT5BFN0_9BACT</name>
<keyword evidence="1" id="KW-1133">Transmembrane helix</keyword>
<keyword evidence="3" id="KW-1185">Reference proteome</keyword>
<dbReference type="Pfam" id="PF11292">
    <property type="entry name" value="DUF3093"/>
    <property type="match status" value="1"/>
</dbReference>
<evidence type="ECO:0000256" key="1">
    <source>
        <dbReference type="SAM" id="Phobius"/>
    </source>
</evidence>
<comment type="caution">
    <text evidence="2">The sequence shown here is derived from an EMBL/GenBank/DDBJ whole genome shotgun (WGS) entry which is preliminary data.</text>
</comment>